<proteinExistence type="predicted"/>
<comment type="caution">
    <text evidence="2">The sequence shown here is derived from an EMBL/GenBank/DDBJ whole genome shotgun (WGS) entry which is preliminary data.</text>
</comment>
<dbReference type="Proteomes" id="UP001291309">
    <property type="component" value="Unassembled WGS sequence"/>
</dbReference>
<name>A0ABU5HG04_9BACT</name>
<keyword evidence="3" id="KW-1185">Reference proteome</keyword>
<accession>A0ABU5HG04</accession>
<sequence>MATSLQLPVSVSVSGELMTNYLTGSAVDSREPFSVVLDSVGEPLLLSLGAAADDAQRLEFYALLRDTTVPTGWKRLTLSPVSGASVQVMQASQGPDGSIVLVAAVQDGSGSQLFVSHPLPADTSASAWSSLDTLWAARPGGPAGCPVQRVLIGDHRPGELAPMVVVEVQNGSTVDRYFVNANPDTTDALWSPYHLPEDQAAVLDVAIGRMNLGAPRRGTYTLYKKVDGTLQISFAPVGETRYGQPLAPKTFAAPANAGCLAVFPDESAAGCSVLFVGGTGVFTYDVAAQEKGKPAATALGETASVTGIRQLLVRGQAEQLRLWALTADQVLYSLTGPLSLSGWSPALSLRTNVAQMAALDNRTRRSDELFAVSSATTPTIMHLWLDPSTSLWTEGDLPAPDTGSTQSFPCYTTVIRFVDALGMPAANQQVRLSASQWVYATVNGYDKTLAGGTDNAITVNTDGMGTLTLINKVSLLATPVFQVTADFLSAPVVADPSANLRARLAQQLSGKNLSDITLPDGTKLVPDGVDPGTLSVVQDGINQLLSLTSSVPADGTPADTGTASSASTSQVSMRVRRGPPTLQLGVVGNTLQKLDDAVDAVVCAAGDVIQTCINGIETVVGYTLRAVEKAWEFVVQVGEQVISFVIRTLSDILSALTWLFQEIGVLIDKLITWLGFLFDWDDILVTHKVLSNLAIQASGALGAGMSAAKDSIDAFFDQLLDQFSQAREAVLTSAGATSFTQAVTQSKTQSPPQAQAGNDTLYNTPGGSFAFYQLQYGGVAGMSTPATGELSQLVQDAFSAIATLLQESYDILKTTWEDLLAVLQGDNPTLGEVLGVITVDVLGGLVAIVKQIVDTVFSVFGDVIDFVMGALSAPVDIPLISGLYKLIAGGSQLSVLDGFALLLAIPVTIVYKVMAGEAPFANGTYGLDTMTWQQLQATLGKHTSLQRSTAQLRSSGQDKPELQLYSVVGGTVSLIATECNALLFPLATAAEKGGMPAAAAMLCLIRASINGIGLGGSVPYDDSLTEQRIDRSMWMLNGLETFTFGTLAGWDCKRVENRDIWTPGQHEMAEGYSEVLGRVDAGMCVVIGLAGLGCDTYSFYLEANSTEDKLSNPVFAWYYEKLFSNYFGDVGVAAEGAATFMKDPVVEVPTLAVAVVTNLLSFGLDLARLGEAIVEDYVYQGR</sequence>
<evidence type="ECO:0000313" key="3">
    <source>
        <dbReference type="Proteomes" id="UP001291309"/>
    </source>
</evidence>
<protein>
    <submittedName>
        <fullName evidence="2">Uncharacterized protein</fullName>
    </submittedName>
</protein>
<feature type="region of interest" description="Disordered" evidence="1">
    <location>
        <begin position="550"/>
        <end position="574"/>
    </location>
</feature>
<evidence type="ECO:0000256" key="1">
    <source>
        <dbReference type="SAM" id="MobiDB-lite"/>
    </source>
</evidence>
<organism evidence="2 3">
    <name type="scientific">Hyalangium rubrum</name>
    <dbReference type="NCBI Taxonomy" id="3103134"/>
    <lineage>
        <taxon>Bacteria</taxon>
        <taxon>Pseudomonadati</taxon>
        <taxon>Myxococcota</taxon>
        <taxon>Myxococcia</taxon>
        <taxon>Myxococcales</taxon>
        <taxon>Cystobacterineae</taxon>
        <taxon>Archangiaceae</taxon>
        <taxon>Hyalangium</taxon>
    </lineage>
</organism>
<feature type="compositionally biased region" description="Low complexity" evidence="1">
    <location>
        <begin position="556"/>
        <end position="569"/>
    </location>
</feature>
<dbReference type="RefSeq" id="WP_321551118.1">
    <property type="nucleotide sequence ID" value="NZ_JAXIVS010000020.1"/>
</dbReference>
<gene>
    <name evidence="2" type="ORF">SYV04_38805</name>
</gene>
<reference evidence="2 3" key="1">
    <citation type="submission" date="2023-12" db="EMBL/GenBank/DDBJ databases">
        <title>the genome sequence of Hyalangium sp. s54d21.</title>
        <authorList>
            <person name="Zhang X."/>
        </authorList>
    </citation>
    <scope>NUCLEOTIDE SEQUENCE [LARGE SCALE GENOMIC DNA]</scope>
    <source>
        <strain evidence="3">s54d21</strain>
    </source>
</reference>
<dbReference type="EMBL" id="JAXIVS010000020">
    <property type="protein sequence ID" value="MDY7232403.1"/>
    <property type="molecule type" value="Genomic_DNA"/>
</dbReference>
<evidence type="ECO:0000313" key="2">
    <source>
        <dbReference type="EMBL" id="MDY7232403.1"/>
    </source>
</evidence>